<dbReference type="InterPro" id="IPR012677">
    <property type="entry name" value="Nucleotide-bd_a/b_plait_sf"/>
</dbReference>
<dbReference type="AlphaFoldDB" id="A0A8J5GZB2"/>
<dbReference type="EMBL" id="JACMSC010000007">
    <property type="protein sequence ID" value="KAG6513281.1"/>
    <property type="molecule type" value="Genomic_DNA"/>
</dbReference>
<dbReference type="PANTHER" id="PTHR16105:SF0">
    <property type="entry name" value="RNA-BINDING REGION-CONTAINING PROTEIN 3"/>
    <property type="match status" value="1"/>
</dbReference>
<dbReference type="InterPro" id="IPR035979">
    <property type="entry name" value="RBD_domain_sf"/>
</dbReference>
<organism evidence="3 4">
    <name type="scientific">Zingiber officinale</name>
    <name type="common">Ginger</name>
    <name type="synonym">Amomum zingiber</name>
    <dbReference type="NCBI Taxonomy" id="94328"/>
    <lineage>
        <taxon>Eukaryota</taxon>
        <taxon>Viridiplantae</taxon>
        <taxon>Streptophyta</taxon>
        <taxon>Embryophyta</taxon>
        <taxon>Tracheophyta</taxon>
        <taxon>Spermatophyta</taxon>
        <taxon>Magnoliopsida</taxon>
        <taxon>Liliopsida</taxon>
        <taxon>Zingiberales</taxon>
        <taxon>Zingiberaceae</taxon>
        <taxon>Zingiber</taxon>
    </lineage>
</organism>
<name>A0A8J5GZB2_ZINOF</name>
<dbReference type="PROSITE" id="PS51257">
    <property type="entry name" value="PROKAR_LIPOPROTEIN"/>
    <property type="match status" value="1"/>
</dbReference>
<keyword evidence="1" id="KW-0694">RNA-binding</keyword>
<protein>
    <submittedName>
        <fullName evidence="3">Uncharacterized protein</fullName>
    </submittedName>
</protein>
<dbReference type="GO" id="GO:0000398">
    <property type="term" value="P:mRNA splicing, via spliceosome"/>
    <property type="evidence" value="ECO:0007669"/>
    <property type="project" value="TreeGrafter"/>
</dbReference>
<dbReference type="PANTHER" id="PTHR16105">
    <property type="entry name" value="RNA-BINDING REGION-CONTAINING PROTEIN 3"/>
    <property type="match status" value="1"/>
</dbReference>
<evidence type="ECO:0000256" key="1">
    <source>
        <dbReference type="ARBA" id="ARBA00022884"/>
    </source>
</evidence>
<dbReference type="Gene3D" id="3.30.70.330">
    <property type="match status" value="1"/>
</dbReference>
<feature type="compositionally biased region" description="Pro residues" evidence="2">
    <location>
        <begin position="42"/>
        <end position="54"/>
    </location>
</feature>
<dbReference type="Proteomes" id="UP000734854">
    <property type="component" value="Unassembled WGS sequence"/>
</dbReference>
<feature type="compositionally biased region" description="Polar residues" evidence="2">
    <location>
        <begin position="191"/>
        <end position="201"/>
    </location>
</feature>
<accession>A0A8J5GZB2</accession>
<evidence type="ECO:0000313" key="3">
    <source>
        <dbReference type="EMBL" id="KAG6513281.1"/>
    </source>
</evidence>
<gene>
    <name evidence="3" type="ORF">ZIOFF_023594</name>
</gene>
<reference evidence="3 4" key="1">
    <citation type="submission" date="2020-08" db="EMBL/GenBank/DDBJ databases">
        <title>Plant Genome Project.</title>
        <authorList>
            <person name="Zhang R.-G."/>
        </authorList>
    </citation>
    <scope>NUCLEOTIDE SEQUENCE [LARGE SCALE GENOMIC DNA]</scope>
    <source>
        <tissue evidence="3">Rhizome</tissue>
    </source>
</reference>
<feature type="region of interest" description="Disordered" evidence="2">
    <location>
        <begin position="174"/>
        <end position="201"/>
    </location>
</feature>
<proteinExistence type="predicted"/>
<evidence type="ECO:0000256" key="2">
    <source>
        <dbReference type="SAM" id="MobiDB-lite"/>
    </source>
</evidence>
<dbReference type="InterPro" id="IPR045164">
    <property type="entry name" value="RBM41/RNPC3"/>
</dbReference>
<evidence type="ECO:0000313" key="4">
    <source>
        <dbReference type="Proteomes" id="UP000734854"/>
    </source>
</evidence>
<dbReference type="SUPFAM" id="SSF54928">
    <property type="entry name" value="RNA-binding domain, RBD"/>
    <property type="match status" value="1"/>
</dbReference>
<dbReference type="GO" id="GO:0005689">
    <property type="term" value="C:U12-type spliceosomal complex"/>
    <property type="evidence" value="ECO:0007669"/>
    <property type="project" value="TreeGrafter"/>
</dbReference>
<comment type="caution">
    <text evidence="3">The sequence shown here is derived from an EMBL/GenBank/DDBJ whole genome shotgun (WGS) entry which is preliminary data.</text>
</comment>
<feature type="region of interest" description="Disordered" evidence="2">
    <location>
        <begin position="42"/>
        <end position="64"/>
    </location>
</feature>
<dbReference type="GO" id="GO:0097157">
    <property type="term" value="F:pre-mRNA intronic binding"/>
    <property type="evidence" value="ECO:0007669"/>
    <property type="project" value="TreeGrafter"/>
</dbReference>
<sequence>MRSISRHHPLTSPSTLFSCASPCSRAEAKEYLMSTFFPPAPMPTMPETAPPPLPSNLVPESEESSSGAEAAATLLVRHLPEGMPHDLLSRLFSHYGASSVRPCAGGRSATCRSVCFLSLICLLHCFDAHGVRVVLDACQLSMMDEVLATQAQTQLNRLRFLGKVLKVERAGKPNLKSADQKSDSQSKKDSTANSSHLKESFTNQKNLTTGEPIAPRLGVDYPFPPHLEYVVHDNDFSIILLFISRSMCFYLFLLGILRLDEECGSLNYKLGRGWFGSLQAVAWQLAQLPCHMSQTASHLVAALAPCQSQPAPLCCPWFCFMGLGRNSPFCCIFPYAALHAPAACHGSRILRAMLGQMLRFRASASSHPFATAKSTSRSTCAWTVLDKPPPPEEVDALVDCFCKISATSSLNCFRTTGGALLAQLLEGSMSSA</sequence>
<keyword evidence="4" id="KW-1185">Reference proteome</keyword>
<feature type="compositionally biased region" description="Basic and acidic residues" evidence="2">
    <location>
        <begin position="178"/>
        <end position="190"/>
    </location>
</feature>
<dbReference type="GO" id="GO:0030626">
    <property type="term" value="F:U12 snRNA binding"/>
    <property type="evidence" value="ECO:0007669"/>
    <property type="project" value="TreeGrafter"/>
</dbReference>